<dbReference type="EMBL" id="AP011526">
    <property type="protein sequence ID" value="BAP61273.1"/>
    <property type="molecule type" value="Genomic_DNA"/>
</dbReference>
<dbReference type="Proteomes" id="UP000264208">
    <property type="component" value="Chromosome"/>
</dbReference>
<organism evidence="1 2">
    <name type="scientific">Methanococcus maripaludis KA1</name>
    <dbReference type="NCBI Taxonomy" id="637914"/>
    <lineage>
        <taxon>Archaea</taxon>
        <taxon>Methanobacteriati</taxon>
        <taxon>Methanobacteriota</taxon>
        <taxon>Methanomada group</taxon>
        <taxon>Methanococci</taxon>
        <taxon>Methanococcales</taxon>
        <taxon>Methanococcaceae</taxon>
        <taxon>Methanococcus</taxon>
    </lineage>
</organism>
<name>A0A2Z5PG00_METMI</name>
<proteinExistence type="predicted"/>
<dbReference type="AlphaFoldDB" id="A0A2Z5PG00"/>
<reference evidence="1 2" key="1">
    <citation type="submission" date="2009-06" db="EMBL/GenBank/DDBJ databases">
        <title>Molecular Evidence for Microbiologically Influenced Corrosion from genome of Methanogen.</title>
        <authorList>
            <person name="Ito N."/>
            <person name="Tsurumaru H."/>
            <person name="Shimizu A."/>
            <person name="Harada T."/>
            <person name="Hosoyama A."/>
            <person name="Horikawa H."/>
            <person name="Wakai S."/>
            <person name="Sasaki K."/>
            <person name="Nishijima K."/>
            <person name="Ataku H."/>
            <person name="Yamazaki J."/>
            <person name="Mise M."/>
            <person name="Yamazaki S."/>
            <person name="Tanikawa S."/>
            <person name="Harayama S."/>
            <person name="Fujita N."/>
        </authorList>
    </citation>
    <scope>NUCLEOTIDE SEQUENCE [LARGE SCALE GENOMIC DNA]</scope>
    <source>
        <strain evidence="2">KA1 ( NBRC 102054)</strain>
    </source>
</reference>
<dbReference type="RefSeq" id="WP_119721008.1">
    <property type="nucleotide sequence ID" value="NZ_AP011526.1"/>
</dbReference>
<dbReference type="GeneID" id="37875575"/>
<gene>
    <name evidence="1" type="ORF">MMKA1_11560</name>
</gene>
<evidence type="ECO:0000313" key="1">
    <source>
        <dbReference type="EMBL" id="BAP61273.1"/>
    </source>
</evidence>
<accession>A0A2Z5PG00</accession>
<evidence type="ECO:0000313" key="2">
    <source>
        <dbReference type="Proteomes" id="UP000264208"/>
    </source>
</evidence>
<dbReference type="KEGG" id="mmak:MMKA1_11560"/>
<sequence>MLCWDISDQKDGEYKIRAYMINANEEVINSPEEGGPLYLTGDFLSAKETIYDRIAIEIS</sequence>
<protein>
    <submittedName>
        <fullName evidence="1">Uncharacterized protein</fullName>
    </submittedName>
</protein>